<dbReference type="Proteomes" id="UP000270678">
    <property type="component" value="Chromosome"/>
</dbReference>
<accession>A0A3S9UU47</accession>
<evidence type="ECO:0000256" key="2">
    <source>
        <dbReference type="ARBA" id="ARBA00022448"/>
    </source>
</evidence>
<keyword evidence="4 7" id="KW-0812">Transmembrane</keyword>
<dbReference type="GO" id="GO:0005886">
    <property type="term" value="C:plasma membrane"/>
    <property type="evidence" value="ECO:0007669"/>
    <property type="project" value="UniProtKB-SubCell"/>
</dbReference>
<feature type="domain" description="ABC transmembrane type-1" evidence="8">
    <location>
        <begin position="80"/>
        <end position="301"/>
    </location>
</feature>
<keyword evidence="2 7" id="KW-0813">Transport</keyword>
<dbReference type="RefSeq" id="WP_126995815.1">
    <property type="nucleotide sequence ID" value="NZ_CP034346.1"/>
</dbReference>
<keyword evidence="3" id="KW-1003">Cell membrane</keyword>
<evidence type="ECO:0000256" key="7">
    <source>
        <dbReference type="RuleBase" id="RU363032"/>
    </source>
</evidence>
<dbReference type="EMBL" id="CP034346">
    <property type="protein sequence ID" value="AZS13794.1"/>
    <property type="molecule type" value="Genomic_DNA"/>
</dbReference>
<keyword evidence="5 7" id="KW-1133">Transmembrane helix</keyword>
<evidence type="ECO:0000256" key="6">
    <source>
        <dbReference type="ARBA" id="ARBA00023136"/>
    </source>
</evidence>
<dbReference type="KEGG" id="plut:EI981_04455"/>
<evidence type="ECO:0000256" key="4">
    <source>
        <dbReference type="ARBA" id="ARBA00022692"/>
    </source>
</evidence>
<feature type="transmembrane region" description="Helical" evidence="7">
    <location>
        <begin position="283"/>
        <end position="301"/>
    </location>
</feature>
<dbReference type="InterPro" id="IPR051393">
    <property type="entry name" value="ABC_transporter_permease"/>
</dbReference>
<dbReference type="PANTHER" id="PTHR30193">
    <property type="entry name" value="ABC TRANSPORTER PERMEASE PROTEIN"/>
    <property type="match status" value="1"/>
</dbReference>
<evidence type="ECO:0000256" key="1">
    <source>
        <dbReference type="ARBA" id="ARBA00004651"/>
    </source>
</evidence>
<keyword evidence="10" id="KW-1185">Reference proteome</keyword>
<dbReference type="CDD" id="cd06261">
    <property type="entry name" value="TM_PBP2"/>
    <property type="match status" value="1"/>
</dbReference>
<dbReference type="PROSITE" id="PS50928">
    <property type="entry name" value="ABC_TM1"/>
    <property type="match status" value="1"/>
</dbReference>
<evidence type="ECO:0000313" key="9">
    <source>
        <dbReference type="EMBL" id="AZS13794.1"/>
    </source>
</evidence>
<dbReference type="AlphaFoldDB" id="A0A3S9UU47"/>
<dbReference type="Pfam" id="PF00528">
    <property type="entry name" value="BPD_transp_1"/>
    <property type="match status" value="1"/>
</dbReference>
<dbReference type="InterPro" id="IPR000515">
    <property type="entry name" value="MetI-like"/>
</dbReference>
<name>A0A3S9UU47_9BACL</name>
<evidence type="ECO:0000313" key="10">
    <source>
        <dbReference type="Proteomes" id="UP000270678"/>
    </source>
</evidence>
<feature type="transmembrane region" description="Helical" evidence="7">
    <location>
        <begin position="20"/>
        <end position="40"/>
    </location>
</feature>
<dbReference type="InterPro" id="IPR035906">
    <property type="entry name" value="MetI-like_sf"/>
</dbReference>
<dbReference type="OrthoDB" id="9785836at2"/>
<feature type="transmembrane region" description="Helical" evidence="7">
    <location>
        <begin position="161"/>
        <end position="178"/>
    </location>
</feature>
<keyword evidence="6 7" id="KW-0472">Membrane</keyword>
<dbReference type="GO" id="GO:0055085">
    <property type="term" value="P:transmembrane transport"/>
    <property type="evidence" value="ECO:0007669"/>
    <property type="project" value="InterPro"/>
</dbReference>
<evidence type="ECO:0000256" key="3">
    <source>
        <dbReference type="ARBA" id="ARBA00022475"/>
    </source>
</evidence>
<dbReference type="SUPFAM" id="SSF161098">
    <property type="entry name" value="MetI-like"/>
    <property type="match status" value="1"/>
</dbReference>
<gene>
    <name evidence="9" type="ORF">EI981_04455</name>
</gene>
<sequence>MKWQRRFGRGVVAEFSKNRYLYLLALPGTLFLIVFAYIPMSAHLLAFKDFRLSDGLWGSKWVGFDNFRYFFSGNDWLRVTYNTLFLNGLFLVFGLGFAVMLAIFLSEVISPLFKRVAQSFVFLPYFISWIVISMMTQALFSTSEGIINKTLNSLGFEGVEWYLTPSVWPAILTIIYIWKFAGYNSIIFLAGITGISPEYYESAKLEGATRFQQMIYITLPLLRPIILLMLLLGVGRIFYGDFGMIYAIVGDIGVLYPTTDVIDTFAYRALRQLGNFSTSSAVVLYQSVMGLITVVIFNAIAKRIDTDSRLF</sequence>
<dbReference type="Gene3D" id="1.10.3720.10">
    <property type="entry name" value="MetI-like"/>
    <property type="match status" value="1"/>
</dbReference>
<comment type="subcellular location">
    <subcellularLocation>
        <location evidence="1 7">Cell membrane</location>
        <topology evidence="1 7">Multi-pass membrane protein</topology>
    </subcellularLocation>
</comment>
<feature type="transmembrane region" description="Helical" evidence="7">
    <location>
        <begin position="84"/>
        <end position="108"/>
    </location>
</feature>
<feature type="transmembrane region" description="Helical" evidence="7">
    <location>
        <begin position="120"/>
        <end position="141"/>
    </location>
</feature>
<proteinExistence type="inferred from homology"/>
<comment type="similarity">
    <text evidence="7">Belongs to the binding-protein-dependent transport system permease family.</text>
</comment>
<reference evidence="10" key="1">
    <citation type="submission" date="2018-12" db="EMBL/GenBank/DDBJ databases">
        <title>Complete genome sequence of Paenibacillus sp. MBLB1234.</title>
        <authorList>
            <person name="Nam Y.-D."/>
            <person name="Kang J."/>
            <person name="Chung W.-H."/>
            <person name="Park Y.S."/>
        </authorList>
    </citation>
    <scope>NUCLEOTIDE SEQUENCE [LARGE SCALE GENOMIC DNA]</scope>
    <source>
        <strain evidence="10">MBLB1234</strain>
    </source>
</reference>
<organism evidence="9 10">
    <name type="scientific">Paenibacillus lutimineralis</name>
    <dbReference type="NCBI Taxonomy" id="2707005"/>
    <lineage>
        <taxon>Bacteria</taxon>
        <taxon>Bacillati</taxon>
        <taxon>Bacillota</taxon>
        <taxon>Bacilli</taxon>
        <taxon>Bacillales</taxon>
        <taxon>Paenibacillaceae</taxon>
        <taxon>Paenibacillus</taxon>
    </lineage>
</organism>
<dbReference type="PANTHER" id="PTHR30193:SF44">
    <property type="entry name" value="LACTOSE TRANSPORT SYSTEM PERMEASE PROTEIN LACF"/>
    <property type="match status" value="1"/>
</dbReference>
<evidence type="ECO:0000259" key="8">
    <source>
        <dbReference type="PROSITE" id="PS50928"/>
    </source>
</evidence>
<protein>
    <submittedName>
        <fullName evidence="9">Sugar ABC transporter permease</fullName>
    </submittedName>
</protein>
<feature type="transmembrane region" description="Helical" evidence="7">
    <location>
        <begin position="214"/>
        <end position="239"/>
    </location>
</feature>
<evidence type="ECO:0000256" key="5">
    <source>
        <dbReference type="ARBA" id="ARBA00022989"/>
    </source>
</evidence>